<proteinExistence type="predicted"/>
<dbReference type="CDD" id="cd04301">
    <property type="entry name" value="NAT_SF"/>
    <property type="match status" value="1"/>
</dbReference>
<dbReference type="GO" id="GO:0016747">
    <property type="term" value="F:acyltransferase activity, transferring groups other than amino-acyl groups"/>
    <property type="evidence" value="ECO:0007669"/>
    <property type="project" value="InterPro"/>
</dbReference>
<dbReference type="AlphaFoldDB" id="A0A8J3ZUP4"/>
<reference evidence="2" key="1">
    <citation type="submission" date="2021-01" db="EMBL/GenBank/DDBJ databases">
        <title>Whole genome shotgun sequence of Virgisporangium ochraceum NBRC 16418.</title>
        <authorList>
            <person name="Komaki H."/>
            <person name="Tamura T."/>
        </authorList>
    </citation>
    <scope>NUCLEOTIDE SEQUENCE</scope>
    <source>
        <strain evidence="2">NBRC 16418</strain>
    </source>
</reference>
<comment type="caution">
    <text evidence="2">The sequence shown here is derived from an EMBL/GenBank/DDBJ whole genome shotgun (WGS) entry which is preliminary data.</text>
</comment>
<dbReference type="SUPFAM" id="SSF55729">
    <property type="entry name" value="Acyl-CoA N-acyltransferases (Nat)"/>
    <property type="match status" value="1"/>
</dbReference>
<dbReference type="InterPro" id="IPR056935">
    <property type="entry name" value="Rv0428c-like_C"/>
</dbReference>
<dbReference type="PANTHER" id="PTHR43072">
    <property type="entry name" value="N-ACETYLTRANSFERASE"/>
    <property type="match status" value="1"/>
</dbReference>
<gene>
    <name evidence="2" type="ORF">Voc01_051610</name>
</gene>
<dbReference type="InterPro" id="IPR000182">
    <property type="entry name" value="GNAT_dom"/>
</dbReference>
<evidence type="ECO:0000313" key="3">
    <source>
        <dbReference type="Proteomes" id="UP000635606"/>
    </source>
</evidence>
<protein>
    <submittedName>
        <fullName evidence="2">N-acetyltransferase</fullName>
    </submittedName>
</protein>
<dbReference type="Gene3D" id="3.40.630.30">
    <property type="match status" value="1"/>
</dbReference>
<keyword evidence="3" id="KW-1185">Reference proteome</keyword>
<dbReference type="InterPro" id="IPR016181">
    <property type="entry name" value="Acyl_CoA_acyltransferase"/>
</dbReference>
<organism evidence="2 3">
    <name type="scientific">Virgisporangium ochraceum</name>
    <dbReference type="NCBI Taxonomy" id="65505"/>
    <lineage>
        <taxon>Bacteria</taxon>
        <taxon>Bacillati</taxon>
        <taxon>Actinomycetota</taxon>
        <taxon>Actinomycetes</taxon>
        <taxon>Micromonosporales</taxon>
        <taxon>Micromonosporaceae</taxon>
        <taxon>Virgisporangium</taxon>
    </lineage>
</organism>
<sequence length="323" mass="34308">MHGGGLNRPLTSPDVGHRVVVRRIVGLQAGRPVQSDAIGVLTRVTETHLTVRTADGDLDIALAAVTAAKRIPDQRARSATERLELVAAAGWPPVEKGLLGDWQLRASGGWTGRGNSALAVGDPGLPTAAAVDAVTAWYAERGQRPMIAVPLPLGRRLQPELDRRGWVTITPTLVQTALLTDLPATRDPDVALLTEPTEAWFAGVGGRKGGLPPAARTILTGVPDARYAAGLSPDGALVATARGTVTDGWLGITVVGVDPAHRRQGWARRLTLALVAWAADAGAERAFLQVEETNTPARDLYERLGFRTAHKYVVRLPQRPCLP</sequence>
<feature type="domain" description="N-acetyltransferase" evidence="1">
    <location>
        <begin position="188"/>
        <end position="323"/>
    </location>
</feature>
<dbReference type="Pfam" id="PF24553">
    <property type="entry name" value="Rv0428c_C"/>
    <property type="match status" value="1"/>
</dbReference>
<name>A0A8J3ZUP4_9ACTN</name>
<evidence type="ECO:0000313" key="2">
    <source>
        <dbReference type="EMBL" id="GIJ70244.1"/>
    </source>
</evidence>
<dbReference type="PROSITE" id="PS51186">
    <property type="entry name" value="GNAT"/>
    <property type="match status" value="1"/>
</dbReference>
<evidence type="ECO:0000259" key="1">
    <source>
        <dbReference type="PROSITE" id="PS51186"/>
    </source>
</evidence>
<dbReference type="EMBL" id="BOPH01000074">
    <property type="protein sequence ID" value="GIJ70244.1"/>
    <property type="molecule type" value="Genomic_DNA"/>
</dbReference>
<dbReference type="Proteomes" id="UP000635606">
    <property type="component" value="Unassembled WGS sequence"/>
</dbReference>
<accession>A0A8J3ZUP4</accession>